<evidence type="ECO:0000313" key="4">
    <source>
        <dbReference type="EMBL" id="NKT78481.1"/>
    </source>
</evidence>
<comment type="similarity">
    <text evidence="1">Belongs to the protein-tyrosine phosphatase family.</text>
</comment>
<dbReference type="GO" id="GO:0004721">
    <property type="term" value="F:phosphoprotein phosphatase activity"/>
    <property type="evidence" value="ECO:0007669"/>
    <property type="project" value="InterPro"/>
</dbReference>
<dbReference type="PANTHER" id="PTHR31126:SF1">
    <property type="entry name" value="TYROSINE SPECIFIC PROTEIN PHOSPHATASES DOMAIN-CONTAINING PROTEIN"/>
    <property type="match status" value="1"/>
</dbReference>
<dbReference type="InterPro" id="IPR026893">
    <property type="entry name" value="Tyr/Ser_Pase_IphP-type"/>
</dbReference>
<dbReference type="PROSITE" id="PS50056">
    <property type="entry name" value="TYR_PHOSPHATASE_2"/>
    <property type="match status" value="1"/>
</dbReference>
<dbReference type="InterPro" id="IPR000387">
    <property type="entry name" value="Tyr_Pase_dom"/>
</dbReference>
<accession>A0A9Q5A0V1</accession>
<evidence type="ECO:0000259" key="2">
    <source>
        <dbReference type="PROSITE" id="PS50056"/>
    </source>
</evidence>
<dbReference type="Proteomes" id="UP000808906">
    <property type="component" value="Unassembled WGS sequence"/>
</dbReference>
<name>A0A9Q5A0V1_RHOHA</name>
<dbReference type="Gene3D" id="3.90.190.10">
    <property type="entry name" value="Protein tyrosine phosphatase superfamily"/>
    <property type="match status" value="1"/>
</dbReference>
<evidence type="ECO:0000313" key="3">
    <source>
        <dbReference type="EMBL" id="MBM4565609.1"/>
    </source>
</evidence>
<dbReference type="EMBL" id="WVBC01000030">
    <property type="protein sequence ID" value="NKT78481.1"/>
    <property type="molecule type" value="Genomic_DNA"/>
</dbReference>
<evidence type="ECO:0000313" key="6">
    <source>
        <dbReference type="Proteomes" id="UP000603463"/>
    </source>
</evidence>
<proteinExistence type="inferred from homology"/>
<comment type="caution">
    <text evidence="4">The sequence shown here is derived from an EMBL/GenBank/DDBJ whole genome shotgun (WGS) entry which is preliminary data.</text>
</comment>
<dbReference type="EMBL" id="WUXR01000003">
    <property type="protein sequence ID" value="MBM4565609.1"/>
    <property type="molecule type" value="Genomic_DNA"/>
</dbReference>
<dbReference type="Proteomes" id="UP000603463">
    <property type="component" value="Unassembled WGS sequence"/>
</dbReference>
<dbReference type="InterPro" id="IPR016130">
    <property type="entry name" value="Tyr_Pase_AS"/>
</dbReference>
<sequence length="252" mass="26124">MTTPLRTPSRRLPAGGVHNLRDVGGYPAGGLTTKWGKLFRSDALHGIDPAGRAGLSDLGLALVIDLRESDERASAPNALDGIGHREVHLPVYRDGLGSRGATFTAEDLDLGRLYAWMLGEHGAALTDAVRLIADSGADPVLVHCTAGKDRTGLVIGLTLAAVGVDDRDIAADYAMSELMLAGEWVDAMTAVMAARGLPAGTDIAQLVAASPGAVMLGVLASLRASHGDAVGYLRAHGMTDTELDDLRACLLG</sequence>
<reference evidence="3" key="1">
    <citation type="submission" date="2019-11" db="EMBL/GenBank/DDBJ databases">
        <title>Spread of Macrolides and rifampicin resistant Rhodococcus equi in clinical isolates in the USA.</title>
        <authorList>
            <person name="Alvarez-Narvaez S."/>
            <person name="Huber L."/>
            <person name="Cohen N.D."/>
            <person name="Slovis N."/>
            <person name="Greiter M."/>
            <person name="Giguere S."/>
            <person name="Hart K."/>
        </authorList>
    </citation>
    <scope>NUCLEOTIDE SEQUENCE</scope>
    <source>
        <strain evidence="3">Lh_17</strain>
    </source>
</reference>
<evidence type="ECO:0000256" key="1">
    <source>
        <dbReference type="ARBA" id="ARBA00009580"/>
    </source>
</evidence>
<protein>
    <submittedName>
        <fullName evidence="4">Protein-tyrosine-phosphatase</fullName>
    </submittedName>
</protein>
<dbReference type="AlphaFoldDB" id="A0A9Q5A0V1"/>
<dbReference type="PROSITE" id="PS00383">
    <property type="entry name" value="TYR_PHOSPHATASE_1"/>
    <property type="match status" value="1"/>
</dbReference>
<reference evidence="4" key="2">
    <citation type="journal article" date="2020" name="Environ. Microbiol.">
        <title>The novel and transferable erm(51) gene confers Macrolides, Lincosamides, and Streptogramins B (MLSB) resistance to clonal Rhodococcus equi in the environment.</title>
        <authorList>
            <person name="Huber L."/>
            <person name="Giguere S."/>
            <person name="Slovis N.M."/>
            <person name="Alvarez-Narvaez S."/>
            <person name="Hart K.A."/>
            <person name="Greiter M."/>
            <person name="Morris E.R.A."/>
            <person name="Cohen N.D."/>
        </authorList>
    </citation>
    <scope>NUCLEOTIDE SEQUENCE</scope>
    <source>
        <strain evidence="4">Lh_116_1</strain>
        <strain evidence="5">Lh_16_1</strain>
    </source>
</reference>
<dbReference type="Proteomes" id="UP000608063">
    <property type="component" value="Unassembled WGS sequence"/>
</dbReference>
<evidence type="ECO:0000313" key="5">
    <source>
        <dbReference type="EMBL" id="NKW44757.1"/>
    </source>
</evidence>
<feature type="domain" description="Tyrosine specific protein phosphatases" evidence="2">
    <location>
        <begin position="123"/>
        <end position="165"/>
    </location>
</feature>
<dbReference type="EMBL" id="WVDC01000027">
    <property type="protein sequence ID" value="NKW44757.1"/>
    <property type="molecule type" value="Genomic_DNA"/>
</dbReference>
<dbReference type="SUPFAM" id="SSF52799">
    <property type="entry name" value="(Phosphotyrosine protein) phosphatases II"/>
    <property type="match status" value="1"/>
</dbReference>
<dbReference type="RefSeq" id="WP_084846788.1">
    <property type="nucleotide sequence ID" value="NZ_CP095477.1"/>
</dbReference>
<dbReference type="Pfam" id="PF13350">
    <property type="entry name" value="Y_phosphatase3"/>
    <property type="match status" value="1"/>
</dbReference>
<organism evidence="4 6">
    <name type="scientific">Rhodococcus hoagii</name>
    <name type="common">Corynebacterium equii</name>
    <dbReference type="NCBI Taxonomy" id="43767"/>
    <lineage>
        <taxon>Bacteria</taxon>
        <taxon>Bacillati</taxon>
        <taxon>Actinomycetota</taxon>
        <taxon>Actinomycetes</taxon>
        <taxon>Mycobacteriales</taxon>
        <taxon>Nocardiaceae</taxon>
        <taxon>Prescottella</taxon>
    </lineage>
</organism>
<dbReference type="PANTHER" id="PTHR31126">
    <property type="entry name" value="TYROSINE-PROTEIN PHOSPHATASE"/>
    <property type="match status" value="1"/>
</dbReference>
<gene>
    <name evidence="3" type="ORF">GS441_09215</name>
    <name evidence="4" type="ORF">GS882_10250</name>
    <name evidence="5" type="ORF">GS947_25175</name>
</gene>
<dbReference type="InterPro" id="IPR029021">
    <property type="entry name" value="Prot-tyrosine_phosphatase-like"/>
</dbReference>